<evidence type="ECO:0000313" key="5">
    <source>
        <dbReference type="EMBL" id="KHJ96384.1"/>
    </source>
</evidence>
<dbReference type="PANTHER" id="PTHR10127">
    <property type="entry name" value="DISCOIDIN, CUB, EGF, LAMININ , AND ZINC METALLOPROTEASE DOMAIN CONTAINING"/>
    <property type="match status" value="1"/>
</dbReference>
<dbReference type="PANTHER" id="PTHR10127:SF891">
    <property type="entry name" value="ZINC METALLOPROTEINASE NAS-29"/>
    <property type="match status" value="1"/>
</dbReference>
<feature type="binding site" evidence="2">
    <location>
        <position position="169"/>
    </location>
    <ligand>
        <name>Zn(2+)</name>
        <dbReference type="ChEBI" id="CHEBI:29105"/>
        <note>catalytic</note>
    </ligand>
</feature>
<sequence>MKVDPSPVRSGPRSDATVVSKFEILHVLRELVDPLEQISLRDTLSKVVENEFEGQEIGSDFDGVIPTYTKMTPTINELNRNYSRAWKTLCSGGNTVLEKEDMHSLQTENKRTGASGSEVYLLFVGYDYGCWSTVGRDAYQRQQIVSIGRGCEAFGITSHEVAHALGLFHEQSRYDRNNWITVYPKRIPPSQLYNFARESFTDVVPIQCAYEKCMRTSWLRCTPASR</sequence>
<feature type="binding site" evidence="2">
    <location>
        <position position="163"/>
    </location>
    <ligand>
        <name>Zn(2+)</name>
        <dbReference type="ChEBI" id="CHEBI:29105"/>
        <note>catalytic</note>
    </ligand>
</feature>
<evidence type="ECO:0000256" key="2">
    <source>
        <dbReference type="PROSITE-ProRule" id="PRU01211"/>
    </source>
</evidence>
<dbReference type="Gene3D" id="3.40.390.10">
    <property type="entry name" value="Collagenase (Catalytic Domain)"/>
    <property type="match status" value="1"/>
</dbReference>
<comment type="caution">
    <text evidence="2">Lacks conserved residue(s) required for the propagation of feature annotation.</text>
</comment>
<evidence type="ECO:0000259" key="4">
    <source>
        <dbReference type="PROSITE" id="PS51864"/>
    </source>
</evidence>
<dbReference type="InterPro" id="IPR001506">
    <property type="entry name" value="Peptidase_M12A"/>
</dbReference>
<dbReference type="SMART" id="SM00235">
    <property type="entry name" value="ZnMc"/>
    <property type="match status" value="1"/>
</dbReference>
<feature type="domain" description="Peptidase M12A" evidence="4">
    <location>
        <begin position="55"/>
        <end position="226"/>
    </location>
</feature>
<dbReference type="OrthoDB" id="291007at2759"/>
<gene>
    <name evidence="5" type="ORF">OESDEN_03657</name>
</gene>
<dbReference type="InterPro" id="IPR024079">
    <property type="entry name" value="MetalloPept_cat_dom_sf"/>
</dbReference>
<keyword evidence="1" id="KW-1015">Disulfide bond</keyword>
<organism evidence="5 6">
    <name type="scientific">Oesophagostomum dentatum</name>
    <name type="common">Nodular worm</name>
    <dbReference type="NCBI Taxonomy" id="61180"/>
    <lineage>
        <taxon>Eukaryota</taxon>
        <taxon>Metazoa</taxon>
        <taxon>Ecdysozoa</taxon>
        <taxon>Nematoda</taxon>
        <taxon>Chromadorea</taxon>
        <taxon>Rhabditida</taxon>
        <taxon>Rhabditina</taxon>
        <taxon>Rhabditomorpha</taxon>
        <taxon>Strongyloidea</taxon>
        <taxon>Strongylidae</taxon>
        <taxon>Oesophagostomum</taxon>
    </lineage>
</organism>
<keyword evidence="2 3" id="KW-0482">Metalloprotease</keyword>
<accession>A0A0B1TGI6</accession>
<dbReference type="PROSITE" id="PS51864">
    <property type="entry name" value="ASTACIN"/>
    <property type="match status" value="1"/>
</dbReference>
<evidence type="ECO:0000256" key="1">
    <source>
        <dbReference type="ARBA" id="ARBA00023157"/>
    </source>
</evidence>
<comment type="cofactor">
    <cofactor evidence="2 3">
        <name>Zn(2+)</name>
        <dbReference type="ChEBI" id="CHEBI:29105"/>
    </cofactor>
    <text evidence="2 3">Binds 1 zinc ion per subunit.</text>
</comment>
<keyword evidence="2 3" id="KW-0645">Protease</keyword>
<dbReference type="GO" id="GO:0004222">
    <property type="term" value="F:metalloendopeptidase activity"/>
    <property type="evidence" value="ECO:0007669"/>
    <property type="project" value="UniProtKB-UniRule"/>
</dbReference>
<protein>
    <recommendedName>
        <fullName evidence="3">Metalloendopeptidase</fullName>
        <ecNumber evidence="3">3.4.24.-</ecNumber>
    </recommendedName>
</protein>
<keyword evidence="2 3" id="KW-0378">Hydrolase</keyword>
<feature type="binding site" evidence="2">
    <location>
        <position position="159"/>
    </location>
    <ligand>
        <name>Zn(2+)</name>
        <dbReference type="ChEBI" id="CHEBI:29105"/>
        <note>catalytic</note>
    </ligand>
</feature>
<dbReference type="EMBL" id="KN549681">
    <property type="protein sequence ID" value="KHJ96384.1"/>
    <property type="molecule type" value="Genomic_DNA"/>
</dbReference>
<dbReference type="GO" id="GO:0006508">
    <property type="term" value="P:proteolysis"/>
    <property type="evidence" value="ECO:0007669"/>
    <property type="project" value="UniProtKB-KW"/>
</dbReference>
<keyword evidence="2 3" id="KW-0862">Zinc</keyword>
<dbReference type="Pfam" id="PF01400">
    <property type="entry name" value="Astacin"/>
    <property type="match status" value="1"/>
</dbReference>
<dbReference type="MEROPS" id="M12.A37"/>
<feature type="active site" evidence="2">
    <location>
        <position position="160"/>
    </location>
</feature>
<evidence type="ECO:0000313" key="6">
    <source>
        <dbReference type="Proteomes" id="UP000053660"/>
    </source>
</evidence>
<dbReference type="SUPFAM" id="SSF55486">
    <property type="entry name" value="Metalloproteases ('zincins'), catalytic domain"/>
    <property type="match status" value="1"/>
</dbReference>
<proteinExistence type="predicted"/>
<dbReference type="AlphaFoldDB" id="A0A0B1TGI6"/>
<keyword evidence="2 3" id="KW-0479">Metal-binding</keyword>
<dbReference type="EC" id="3.4.24.-" evidence="3"/>
<reference evidence="5 6" key="1">
    <citation type="submission" date="2014-03" db="EMBL/GenBank/DDBJ databases">
        <title>Draft genome of the hookworm Oesophagostomum dentatum.</title>
        <authorList>
            <person name="Mitreva M."/>
        </authorList>
    </citation>
    <scope>NUCLEOTIDE SEQUENCE [LARGE SCALE GENOMIC DNA]</scope>
    <source>
        <strain evidence="5 6">OD-Hann</strain>
    </source>
</reference>
<dbReference type="Proteomes" id="UP000053660">
    <property type="component" value="Unassembled WGS sequence"/>
</dbReference>
<dbReference type="GO" id="GO:0008270">
    <property type="term" value="F:zinc ion binding"/>
    <property type="evidence" value="ECO:0007669"/>
    <property type="project" value="UniProtKB-UniRule"/>
</dbReference>
<evidence type="ECO:0000256" key="3">
    <source>
        <dbReference type="RuleBase" id="RU361183"/>
    </source>
</evidence>
<dbReference type="PRINTS" id="PR00480">
    <property type="entry name" value="ASTACIN"/>
</dbReference>
<name>A0A0B1TGI6_OESDE</name>
<dbReference type="InterPro" id="IPR006026">
    <property type="entry name" value="Peptidase_Metallo"/>
</dbReference>
<keyword evidence="6" id="KW-1185">Reference proteome</keyword>